<evidence type="ECO:0000313" key="1">
    <source>
        <dbReference type="EMBL" id="GMG21179.1"/>
    </source>
</evidence>
<dbReference type="EMBL" id="BSXU01000581">
    <property type="protein sequence ID" value="GMG21179.1"/>
    <property type="molecule type" value="Genomic_DNA"/>
</dbReference>
<dbReference type="AlphaFoldDB" id="A0A9W7DET6"/>
<comment type="caution">
    <text evidence="1">The sequence shown here is derived from an EMBL/GenBank/DDBJ whole genome shotgun (WGS) entry which is preliminary data.</text>
</comment>
<name>A0A9W7DET6_AMBMO</name>
<reference evidence="1" key="1">
    <citation type="submission" date="2023-04" db="EMBL/GenBank/DDBJ databases">
        <title>Ambrosiozyma monospora NBRC 1965.</title>
        <authorList>
            <person name="Ichikawa N."/>
            <person name="Sato H."/>
            <person name="Tonouchi N."/>
        </authorList>
    </citation>
    <scope>NUCLEOTIDE SEQUENCE</scope>
    <source>
        <strain evidence="1">NBRC 1965</strain>
    </source>
</reference>
<dbReference type="Proteomes" id="UP001165063">
    <property type="component" value="Unassembled WGS sequence"/>
</dbReference>
<accession>A0A9W7DET6</accession>
<keyword evidence="2" id="KW-1185">Reference proteome</keyword>
<dbReference type="OrthoDB" id="3986512at2759"/>
<protein>
    <submittedName>
        <fullName evidence="1">Unnamed protein product</fullName>
    </submittedName>
</protein>
<evidence type="ECO:0000313" key="2">
    <source>
        <dbReference type="Proteomes" id="UP001165063"/>
    </source>
</evidence>
<dbReference type="Gene3D" id="2.60.40.640">
    <property type="match status" value="1"/>
</dbReference>
<proteinExistence type="predicted"/>
<sequence length="465" mass="51594">MLARKHCVKPEFQISHLTPNKFFTQDYNQVTGNITLNVTNPLQDIISIEIGLRGSCLTRFQESYNLGNLANDQHHKHTTPLFNQSNVVYQSPAAVCAVPGQVTAAVAAPIAPGSVFHFPFQFEFPRGFALPSSCDRVGENRDDKGYLSVSYQVYARFNYRSLISSTGDYFEFTTLLNYQGGSNVGNSGIGSGVRRAYFETVFTGKSKVLVVDETSDQLVENQVKSGKKNSRALRSLFNDKYKKQNIGKFVKDVAIRMALDVPQLLNIAGPLDSITVTFEFPGIAELEPDFAYKGKSTRLGCFKVESVWFKLIQDLTIHSEGFTYQTTKRNRLFKFNDINKEFDLATFTYNQELQAYCYTISLGELVGTGASIMSILTAPVMGDFNMAGVFSNSNTLAVNIEISDAQTTNSHSKKAKFHVHTQLDCSLITTPQYISQYQVDVPLGVNDSQIVAAVPPPLAPRPTYS</sequence>
<gene>
    <name evidence="1" type="ORF">Amon01_000179300</name>
</gene>
<organism evidence="1 2">
    <name type="scientific">Ambrosiozyma monospora</name>
    <name type="common">Yeast</name>
    <name type="synonym">Endomycopsis monosporus</name>
    <dbReference type="NCBI Taxonomy" id="43982"/>
    <lineage>
        <taxon>Eukaryota</taxon>
        <taxon>Fungi</taxon>
        <taxon>Dikarya</taxon>
        <taxon>Ascomycota</taxon>
        <taxon>Saccharomycotina</taxon>
        <taxon>Pichiomycetes</taxon>
        <taxon>Pichiales</taxon>
        <taxon>Pichiaceae</taxon>
        <taxon>Ambrosiozyma</taxon>
    </lineage>
</organism>
<dbReference type="InterPro" id="IPR014752">
    <property type="entry name" value="Arrestin-like_C"/>
</dbReference>